<feature type="transmembrane region" description="Helical" evidence="5">
    <location>
        <begin position="348"/>
        <end position="371"/>
    </location>
</feature>
<keyword evidence="9" id="KW-1185">Reference proteome</keyword>
<dbReference type="SUPFAM" id="SSF103473">
    <property type="entry name" value="MFS general substrate transporter"/>
    <property type="match status" value="1"/>
</dbReference>
<evidence type="ECO:0000256" key="3">
    <source>
        <dbReference type="ARBA" id="ARBA00022989"/>
    </source>
</evidence>
<feature type="transmembrane region" description="Helical" evidence="5">
    <location>
        <begin position="183"/>
        <end position="201"/>
    </location>
</feature>
<dbReference type="PANTHER" id="PTHR23542:SF1">
    <property type="entry name" value="MAJOR FACILITATOR SUPERFAMILY (MFS) PROFILE DOMAIN-CONTAINING PROTEIN"/>
    <property type="match status" value="1"/>
</dbReference>
<comment type="subcellular location">
    <subcellularLocation>
        <location evidence="1">Cell membrane</location>
        <topology evidence="1">Multi-pass membrane protein</topology>
    </subcellularLocation>
</comment>
<evidence type="ECO:0000256" key="4">
    <source>
        <dbReference type="ARBA" id="ARBA00023136"/>
    </source>
</evidence>
<evidence type="ECO:0000313" key="10">
    <source>
        <dbReference type="Proteomes" id="UP000659061"/>
    </source>
</evidence>
<dbReference type="PROSITE" id="PS50850">
    <property type="entry name" value="MFS"/>
    <property type="match status" value="1"/>
</dbReference>
<dbReference type="AlphaFoldDB" id="A0A8I0G1K4"/>
<gene>
    <name evidence="8" type="ORF">BJ975_002329</name>
    <name evidence="7" type="ORF">IDH50_16545</name>
</gene>
<feature type="transmembrane region" description="Helical" evidence="5">
    <location>
        <begin position="377"/>
        <end position="397"/>
    </location>
</feature>
<dbReference type="GO" id="GO:0022857">
    <property type="term" value="F:transmembrane transporter activity"/>
    <property type="evidence" value="ECO:0007669"/>
    <property type="project" value="InterPro"/>
</dbReference>
<organism evidence="7 10">
    <name type="scientific">Aeromicrobium tamlense</name>
    <dbReference type="NCBI Taxonomy" id="375541"/>
    <lineage>
        <taxon>Bacteria</taxon>
        <taxon>Bacillati</taxon>
        <taxon>Actinomycetota</taxon>
        <taxon>Actinomycetes</taxon>
        <taxon>Propionibacteriales</taxon>
        <taxon>Nocardioidaceae</taxon>
        <taxon>Aeromicrobium</taxon>
    </lineage>
</organism>
<evidence type="ECO:0000313" key="8">
    <source>
        <dbReference type="EMBL" id="NYI38954.1"/>
    </source>
</evidence>
<feature type="transmembrane region" description="Helical" evidence="5">
    <location>
        <begin position="259"/>
        <end position="279"/>
    </location>
</feature>
<evidence type="ECO:0000259" key="6">
    <source>
        <dbReference type="PROSITE" id="PS50850"/>
    </source>
</evidence>
<feature type="transmembrane region" description="Helical" evidence="5">
    <location>
        <begin position="291"/>
        <end position="308"/>
    </location>
</feature>
<feature type="transmembrane region" description="Helical" evidence="5">
    <location>
        <begin position="222"/>
        <end position="247"/>
    </location>
</feature>
<evidence type="ECO:0000313" key="7">
    <source>
        <dbReference type="EMBL" id="MBD1271857.1"/>
    </source>
</evidence>
<dbReference type="InterPro" id="IPR020846">
    <property type="entry name" value="MFS_dom"/>
</dbReference>
<protein>
    <submittedName>
        <fullName evidence="8">MFS family permease</fullName>
    </submittedName>
</protein>
<evidence type="ECO:0000256" key="2">
    <source>
        <dbReference type="ARBA" id="ARBA00022692"/>
    </source>
</evidence>
<feature type="transmembrane region" description="Helical" evidence="5">
    <location>
        <begin position="58"/>
        <end position="80"/>
    </location>
</feature>
<name>A0A8I0G1K4_9ACTN</name>
<proteinExistence type="predicted"/>
<dbReference type="InterPro" id="IPR036259">
    <property type="entry name" value="MFS_trans_sf"/>
</dbReference>
<evidence type="ECO:0000256" key="1">
    <source>
        <dbReference type="ARBA" id="ARBA00004651"/>
    </source>
</evidence>
<comment type="caution">
    <text evidence="7">The sequence shown here is derived from an EMBL/GenBank/DDBJ whole genome shotgun (WGS) entry which is preliminary data.</text>
</comment>
<evidence type="ECO:0000313" key="9">
    <source>
        <dbReference type="Proteomes" id="UP000587211"/>
    </source>
</evidence>
<feature type="transmembrane region" description="Helical" evidence="5">
    <location>
        <begin position="92"/>
        <end position="113"/>
    </location>
</feature>
<reference evidence="7" key="2">
    <citation type="submission" date="2020-09" db="EMBL/GenBank/DDBJ databases">
        <title>Novel species in genus Aeromicrobium.</title>
        <authorList>
            <person name="Zhang G."/>
        </authorList>
    </citation>
    <scope>NUCLEOTIDE SEQUENCE</scope>
    <source>
        <strain evidence="7">SSW1-57</strain>
    </source>
</reference>
<evidence type="ECO:0000256" key="5">
    <source>
        <dbReference type="SAM" id="Phobius"/>
    </source>
</evidence>
<dbReference type="PANTHER" id="PTHR23542">
    <property type="match status" value="1"/>
</dbReference>
<dbReference type="Proteomes" id="UP000587211">
    <property type="component" value="Unassembled WGS sequence"/>
</dbReference>
<dbReference type="Pfam" id="PF07690">
    <property type="entry name" value="MFS_1"/>
    <property type="match status" value="1"/>
</dbReference>
<dbReference type="Gene3D" id="1.20.1250.20">
    <property type="entry name" value="MFS general substrate transporter like domains"/>
    <property type="match status" value="1"/>
</dbReference>
<dbReference type="GO" id="GO:0005886">
    <property type="term" value="C:plasma membrane"/>
    <property type="evidence" value="ECO:0007669"/>
    <property type="project" value="UniProtKB-SubCell"/>
</dbReference>
<reference evidence="8 9" key="1">
    <citation type="submission" date="2020-07" db="EMBL/GenBank/DDBJ databases">
        <title>Sequencing the genomes of 1000 actinobacteria strains.</title>
        <authorList>
            <person name="Klenk H.-P."/>
        </authorList>
    </citation>
    <scope>NUCLEOTIDE SEQUENCE [LARGE SCALE GENOMIC DNA]</scope>
    <source>
        <strain evidence="8 9">DSM 19087</strain>
    </source>
</reference>
<dbReference type="RefSeq" id="WP_179426120.1">
    <property type="nucleotide sequence ID" value="NZ_BAAAMP010000002.1"/>
</dbReference>
<feature type="domain" description="Major facilitator superfamily (MFS) profile" evidence="6">
    <location>
        <begin position="225"/>
        <end position="407"/>
    </location>
</feature>
<keyword evidence="3 5" id="KW-1133">Transmembrane helix</keyword>
<dbReference type="Proteomes" id="UP000659061">
    <property type="component" value="Unassembled WGS sequence"/>
</dbReference>
<sequence>MERAGSRPMEVRGPETRQILGLPATAVRTLVLGFLARVPAGALGLVIVLHGLTLGQTYTVSGLMAAAYALGIAVGAPVVGRGIDRWGQTMPLFAVTVVAAAMMVGLSALPHGIAPAVPVALAAVTGLTQPPLAVCARAIWNERLGPVDLSRMLSLDASLQEVTFILGPLTVVSWATVRGTHEALVLAAGLVLVLTTVFALTPESRTASRRSSRPVMGTPSRFPATVWILVAVTFTVGIAIGILEVAVVRRSAQLDASHLIGVFYGLWATGSLVGGLVNLRAAGRGRLAGRLIVFLAALALTHLIVAAATTSLVLGLTLLLAGLPAAPMFAAFYELLGRSAPEGRVTEVFAWGSTGSMAGVALGTATGGVLADAISSRGNIVVCAAVLGLASLFALVCRAPLTRVERR</sequence>
<dbReference type="EMBL" id="JACBZN010000001">
    <property type="protein sequence ID" value="NYI38954.1"/>
    <property type="molecule type" value="Genomic_DNA"/>
</dbReference>
<dbReference type="EMBL" id="JACWMT010000004">
    <property type="protein sequence ID" value="MBD1271857.1"/>
    <property type="molecule type" value="Genomic_DNA"/>
</dbReference>
<feature type="transmembrane region" description="Helical" evidence="5">
    <location>
        <begin position="30"/>
        <end position="52"/>
    </location>
</feature>
<feature type="transmembrane region" description="Helical" evidence="5">
    <location>
        <begin position="314"/>
        <end position="336"/>
    </location>
</feature>
<accession>A0A8I0G1K4</accession>
<dbReference type="InterPro" id="IPR011701">
    <property type="entry name" value="MFS"/>
</dbReference>
<keyword evidence="2 5" id="KW-0812">Transmembrane</keyword>
<keyword evidence="4 5" id="KW-0472">Membrane</keyword>